<evidence type="ECO:0000313" key="1">
    <source>
        <dbReference type="EMBL" id="KAK5973517.1"/>
    </source>
</evidence>
<reference evidence="1 2" key="1">
    <citation type="submission" date="2019-10" db="EMBL/GenBank/DDBJ databases">
        <title>Assembly and Annotation for the nematode Trichostrongylus colubriformis.</title>
        <authorList>
            <person name="Martin J."/>
        </authorList>
    </citation>
    <scope>NUCLEOTIDE SEQUENCE [LARGE SCALE GENOMIC DNA]</scope>
    <source>
        <strain evidence="1">G859</strain>
        <tissue evidence="1">Whole worm</tissue>
    </source>
</reference>
<accession>A0AAN8ILA5</accession>
<proteinExistence type="predicted"/>
<organism evidence="1 2">
    <name type="scientific">Trichostrongylus colubriformis</name>
    <name type="common">Black scour worm</name>
    <dbReference type="NCBI Taxonomy" id="6319"/>
    <lineage>
        <taxon>Eukaryota</taxon>
        <taxon>Metazoa</taxon>
        <taxon>Ecdysozoa</taxon>
        <taxon>Nematoda</taxon>
        <taxon>Chromadorea</taxon>
        <taxon>Rhabditida</taxon>
        <taxon>Rhabditina</taxon>
        <taxon>Rhabditomorpha</taxon>
        <taxon>Strongyloidea</taxon>
        <taxon>Trichostrongylidae</taxon>
        <taxon>Trichostrongylus</taxon>
    </lineage>
</organism>
<gene>
    <name evidence="1" type="ORF">GCK32_020369</name>
</gene>
<sequence>ISTVPQDRLSTASILDLSAASSQRSAAVRFDRFRHHKQPIFNVVKTLETIKPHRGDFRSIIFSKFLQSDRLGRLVEEAEAPSKKMVTCECQTDDDPRAVVEPQGFFYSYNACSFIGLEKGHIRTARLM</sequence>
<protein>
    <submittedName>
        <fullName evidence="1">Uncharacterized protein</fullName>
    </submittedName>
</protein>
<evidence type="ECO:0000313" key="2">
    <source>
        <dbReference type="Proteomes" id="UP001331761"/>
    </source>
</evidence>
<name>A0AAN8ILA5_TRICO</name>
<feature type="non-terminal residue" evidence="1">
    <location>
        <position position="1"/>
    </location>
</feature>
<comment type="caution">
    <text evidence="1">The sequence shown here is derived from an EMBL/GenBank/DDBJ whole genome shotgun (WGS) entry which is preliminary data.</text>
</comment>
<dbReference type="Proteomes" id="UP001331761">
    <property type="component" value="Unassembled WGS sequence"/>
</dbReference>
<dbReference type="AlphaFoldDB" id="A0AAN8ILA5"/>
<keyword evidence="2" id="KW-1185">Reference proteome</keyword>
<dbReference type="EMBL" id="WIXE01015383">
    <property type="protein sequence ID" value="KAK5973517.1"/>
    <property type="molecule type" value="Genomic_DNA"/>
</dbReference>